<sequence>MGLSTAPTVFVAGATGSVGGAVSRQLRNIEWSVSAITRDVESHAARSLLGFGVSLVQGDWDNVEVLKQQFRGVDMLFFLMSSSARPGFKDVQVGQAQSILRIAREEGVKSVMYMSAMGCNDLDKWGVHWVAASPMTISMKSKHAIESLVRSSDFPLGYTILRPGFFMTNFLGAKAAGYTASGVWETALLPETKLPIIDHEDIARFAVAAFQDPATFRGAEVALFSEMREPGELAEMLSGATGKRIEVIFASEQEIEKNMSSPFVMAQVAMRNMARFAGDGALRKKWGIDMTGFEDFLQREKKALGDTYAGLNQ</sequence>
<keyword evidence="2" id="KW-0521">NADP</keyword>
<gene>
    <name evidence="5" type="ORF">VP1G_05853</name>
</gene>
<keyword evidence="6" id="KW-1185">Reference proteome</keyword>
<feature type="domain" description="NmrA-like" evidence="4">
    <location>
        <begin position="8"/>
        <end position="282"/>
    </location>
</feature>
<name>A0A194V3W3_CYTMA</name>
<evidence type="ECO:0000256" key="2">
    <source>
        <dbReference type="ARBA" id="ARBA00022857"/>
    </source>
</evidence>
<accession>A0A194V3W3</accession>
<dbReference type="InterPro" id="IPR051164">
    <property type="entry name" value="NmrA-like_oxidored"/>
</dbReference>
<proteinExistence type="inferred from homology"/>
<dbReference type="AlphaFoldDB" id="A0A194V3W3"/>
<dbReference type="OrthoDB" id="419598at2759"/>
<dbReference type="GO" id="GO:0005634">
    <property type="term" value="C:nucleus"/>
    <property type="evidence" value="ECO:0007669"/>
    <property type="project" value="TreeGrafter"/>
</dbReference>
<organism evidence="5 6">
    <name type="scientific">Cytospora mali</name>
    <name type="common">Apple Valsa canker fungus</name>
    <name type="synonym">Valsa mali</name>
    <dbReference type="NCBI Taxonomy" id="578113"/>
    <lineage>
        <taxon>Eukaryota</taxon>
        <taxon>Fungi</taxon>
        <taxon>Dikarya</taxon>
        <taxon>Ascomycota</taxon>
        <taxon>Pezizomycotina</taxon>
        <taxon>Sordariomycetes</taxon>
        <taxon>Sordariomycetidae</taxon>
        <taxon>Diaporthales</taxon>
        <taxon>Cytosporaceae</taxon>
        <taxon>Cytospora</taxon>
    </lineage>
</organism>
<evidence type="ECO:0000256" key="3">
    <source>
        <dbReference type="ARBA" id="ARBA00023002"/>
    </source>
</evidence>
<protein>
    <recommendedName>
        <fullName evidence="4">NmrA-like domain-containing protein</fullName>
    </recommendedName>
</protein>
<comment type="similarity">
    <text evidence="1">Belongs to the NmrA-type oxidoreductase family.</text>
</comment>
<dbReference type="STRING" id="694573.A0A194V3W3"/>
<dbReference type="GO" id="GO:0016491">
    <property type="term" value="F:oxidoreductase activity"/>
    <property type="evidence" value="ECO:0007669"/>
    <property type="project" value="UniProtKB-KW"/>
</dbReference>
<dbReference type="Proteomes" id="UP000078576">
    <property type="component" value="Unassembled WGS sequence"/>
</dbReference>
<dbReference type="PANTHER" id="PTHR42748:SF30">
    <property type="entry name" value="NMRA-LIKE DOMAIN-CONTAINING PROTEIN"/>
    <property type="match status" value="1"/>
</dbReference>
<dbReference type="PANTHER" id="PTHR42748">
    <property type="entry name" value="NITROGEN METABOLITE REPRESSION PROTEIN NMRA FAMILY MEMBER"/>
    <property type="match status" value="1"/>
</dbReference>
<dbReference type="Gene3D" id="3.40.50.720">
    <property type="entry name" value="NAD(P)-binding Rossmann-like Domain"/>
    <property type="match status" value="1"/>
</dbReference>
<dbReference type="EMBL" id="KN714715">
    <property type="protein sequence ID" value="KUI58536.1"/>
    <property type="molecule type" value="Genomic_DNA"/>
</dbReference>
<evidence type="ECO:0000256" key="1">
    <source>
        <dbReference type="ARBA" id="ARBA00006328"/>
    </source>
</evidence>
<keyword evidence="3" id="KW-0560">Oxidoreductase</keyword>
<reference evidence="6" key="1">
    <citation type="submission" date="2014-12" db="EMBL/GenBank/DDBJ databases">
        <title>Genome Sequence of Valsa Canker Pathogens Uncovers a Specific Adaption of Colonization on Woody Bark.</title>
        <authorList>
            <person name="Yin Z."/>
            <person name="Liu H."/>
            <person name="Gao X."/>
            <person name="Li Z."/>
            <person name="Song N."/>
            <person name="Ke X."/>
            <person name="Dai Q."/>
            <person name="Wu Y."/>
            <person name="Sun Y."/>
            <person name="Xu J.-R."/>
            <person name="Kang Z.K."/>
            <person name="Wang L."/>
            <person name="Huang L."/>
        </authorList>
    </citation>
    <scope>NUCLEOTIDE SEQUENCE [LARGE SCALE GENOMIC DNA]</scope>
    <source>
        <strain evidence="6">SXYL134</strain>
    </source>
</reference>
<dbReference type="Pfam" id="PF05368">
    <property type="entry name" value="NmrA"/>
    <property type="match status" value="1"/>
</dbReference>
<dbReference type="SUPFAM" id="SSF51735">
    <property type="entry name" value="NAD(P)-binding Rossmann-fold domains"/>
    <property type="match status" value="1"/>
</dbReference>
<evidence type="ECO:0000313" key="6">
    <source>
        <dbReference type="Proteomes" id="UP000078576"/>
    </source>
</evidence>
<evidence type="ECO:0000259" key="4">
    <source>
        <dbReference type="Pfam" id="PF05368"/>
    </source>
</evidence>
<dbReference type="InterPro" id="IPR036291">
    <property type="entry name" value="NAD(P)-bd_dom_sf"/>
</dbReference>
<dbReference type="InterPro" id="IPR008030">
    <property type="entry name" value="NmrA-like"/>
</dbReference>
<evidence type="ECO:0000313" key="5">
    <source>
        <dbReference type="EMBL" id="KUI58536.1"/>
    </source>
</evidence>